<proteinExistence type="predicted"/>
<dbReference type="Proteomes" id="UP001155241">
    <property type="component" value="Unassembled WGS sequence"/>
</dbReference>
<accession>A0A9X2JJV8</accession>
<feature type="transmembrane region" description="Helical" evidence="6">
    <location>
        <begin position="292"/>
        <end position="310"/>
    </location>
</feature>
<evidence type="ECO:0000256" key="4">
    <source>
        <dbReference type="ARBA" id="ARBA00022989"/>
    </source>
</evidence>
<dbReference type="RefSeq" id="WP_252855361.1">
    <property type="nucleotide sequence ID" value="NZ_JAMXLR010000091.1"/>
</dbReference>
<dbReference type="PANTHER" id="PTHR42723">
    <property type="entry name" value="CHLOROPHYLL SYNTHASE"/>
    <property type="match status" value="1"/>
</dbReference>
<feature type="transmembrane region" description="Helical" evidence="6">
    <location>
        <begin position="170"/>
        <end position="188"/>
    </location>
</feature>
<keyword evidence="3 6" id="KW-0812">Transmembrane</keyword>
<protein>
    <submittedName>
        <fullName evidence="7">UbiA family prenyltransferase</fullName>
    </submittedName>
</protein>
<keyword evidence="8" id="KW-1185">Reference proteome</keyword>
<feature type="transmembrane region" description="Helical" evidence="6">
    <location>
        <begin position="233"/>
        <end position="255"/>
    </location>
</feature>
<comment type="subcellular location">
    <subcellularLocation>
        <location evidence="1">Membrane</location>
        <topology evidence="1">Multi-pass membrane protein</topology>
    </subcellularLocation>
</comment>
<name>A0A9X2JJV8_9BACT</name>
<dbReference type="GO" id="GO:0016020">
    <property type="term" value="C:membrane"/>
    <property type="evidence" value="ECO:0007669"/>
    <property type="project" value="UniProtKB-SubCell"/>
</dbReference>
<gene>
    <name evidence="7" type="ORF">NG895_25390</name>
</gene>
<feature type="transmembrane region" description="Helical" evidence="6">
    <location>
        <begin position="267"/>
        <end position="286"/>
    </location>
</feature>
<evidence type="ECO:0000256" key="1">
    <source>
        <dbReference type="ARBA" id="ARBA00004141"/>
    </source>
</evidence>
<sequence>MSTLSTVRNYAELMRVANVFTAVSNVWMGMILSTGHLPGWTAVGVTATSVLLYLAGMVLNDLYDAELDTKERPERPIPSGRIPISHVRILGWGLLFAGVCAGWFVSRVTPTLAPGIISWWLAGLIVAYDIGLKRSTLGPAIMGGCRFMNVLLGLSVGAEQLQWGFLPADQLILPAIGMGIYIWGVSWFARSEATESNRKLLAMSAVGATLGIVFIAAMPFVQEAAASQLRLHPWGWVALWVLVAGTVLRRMVVAILQPWPKHVQRAVGYAILSVIVIDAAVCLGYAQPYWSLAVLALVAPAMLLSQLFKVT</sequence>
<keyword evidence="5 6" id="KW-0472">Membrane</keyword>
<dbReference type="PANTHER" id="PTHR42723:SF1">
    <property type="entry name" value="CHLOROPHYLL SYNTHASE, CHLOROPLASTIC"/>
    <property type="match status" value="1"/>
</dbReference>
<evidence type="ECO:0000256" key="5">
    <source>
        <dbReference type="ARBA" id="ARBA00023136"/>
    </source>
</evidence>
<dbReference type="EMBL" id="JAMXLR010000091">
    <property type="protein sequence ID" value="MCO6047248.1"/>
    <property type="molecule type" value="Genomic_DNA"/>
</dbReference>
<dbReference type="InterPro" id="IPR044878">
    <property type="entry name" value="UbiA_sf"/>
</dbReference>
<evidence type="ECO:0000313" key="7">
    <source>
        <dbReference type="EMBL" id="MCO6047248.1"/>
    </source>
</evidence>
<evidence type="ECO:0000256" key="6">
    <source>
        <dbReference type="SAM" id="Phobius"/>
    </source>
</evidence>
<evidence type="ECO:0000256" key="2">
    <source>
        <dbReference type="ARBA" id="ARBA00022475"/>
    </source>
</evidence>
<feature type="transmembrane region" description="Helical" evidence="6">
    <location>
        <begin position="12"/>
        <end position="33"/>
    </location>
</feature>
<dbReference type="Pfam" id="PF01040">
    <property type="entry name" value="UbiA"/>
    <property type="match status" value="1"/>
</dbReference>
<feature type="transmembrane region" description="Helical" evidence="6">
    <location>
        <begin position="111"/>
        <end position="130"/>
    </location>
</feature>
<dbReference type="Gene3D" id="1.10.357.140">
    <property type="entry name" value="UbiA prenyltransferase"/>
    <property type="match status" value="1"/>
</dbReference>
<dbReference type="CDD" id="cd13964">
    <property type="entry name" value="PT_UbiA_1"/>
    <property type="match status" value="1"/>
</dbReference>
<feature type="transmembrane region" description="Helical" evidence="6">
    <location>
        <begin position="39"/>
        <end position="63"/>
    </location>
</feature>
<dbReference type="InterPro" id="IPR050475">
    <property type="entry name" value="Prenyltransferase_related"/>
</dbReference>
<dbReference type="GO" id="GO:0016765">
    <property type="term" value="F:transferase activity, transferring alkyl or aryl (other than methyl) groups"/>
    <property type="evidence" value="ECO:0007669"/>
    <property type="project" value="InterPro"/>
</dbReference>
<dbReference type="InterPro" id="IPR000537">
    <property type="entry name" value="UbiA_prenyltransferase"/>
</dbReference>
<dbReference type="AlphaFoldDB" id="A0A9X2JJV8"/>
<keyword evidence="2" id="KW-1003">Cell membrane</keyword>
<feature type="transmembrane region" description="Helical" evidence="6">
    <location>
        <begin position="200"/>
        <end position="221"/>
    </location>
</feature>
<feature type="transmembrane region" description="Helical" evidence="6">
    <location>
        <begin position="137"/>
        <end position="158"/>
    </location>
</feature>
<evidence type="ECO:0000256" key="3">
    <source>
        <dbReference type="ARBA" id="ARBA00022692"/>
    </source>
</evidence>
<feature type="transmembrane region" description="Helical" evidence="6">
    <location>
        <begin position="84"/>
        <end position="105"/>
    </location>
</feature>
<reference evidence="7" key="1">
    <citation type="submission" date="2022-06" db="EMBL/GenBank/DDBJ databases">
        <title>Aeoliella straminimaris, a novel planctomycete from sediments.</title>
        <authorList>
            <person name="Vitorino I.R."/>
            <person name="Lage O.M."/>
        </authorList>
    </citation>
    <scope>NUCLEOTIDE SEQUENCE</scope>
    <source>
        <strain evidence="7">ICT_H6.2</strain>
    </source>
</reference>
<keyword evidence="4 6" id="KW-1133">Transmembrane helix</keyword>
<evidence type="ECO:0000313" key="8">
    <source>
        <dbReference type="Proteomes" id="UP001155241"/>
    </source>
</evidence>
<comment type="caution">
    <text evidence="7">The sequence shown here is derived from an EMBL/GenBank/DDBJ whole genome shotgun (WGS) entry which is preliminary data.</text>
</comment>
<organism evidence="7 8">
    <name type="scientific">Aeoliella straminimaris</name>
    <dbReference type="NCBI Taxonomy" id="2954799"/>
    <lineage>
        <taxon>Bacteria</taxon>
        <taxon>Pseudomonadati</taxon>
        <taxon>Planctomycetota</taxon>
        <taxon>Planctomycetia</taxon>
        <taxon>Pirellulales</taxon>
        <taxon>Lacipirellulaceae</taxon>
        <taxon>Aeoliella</taxon>
    </lineage>
</organism>